<keyword evidence="3" id="KW-1185">Reference proteome</keyword>
<evidence type="ECO:0000313" key="2">
    <source>
        <dbReference type="EMBL" id="KAH3660328.1"/>
    </source>
</evidence>
<dbReference type="GeneID" id="70238878"/>
<dbReference type="RefSeq" id="XP_046058031.1">
    <property type="nucleotide sequence ID" value="XM_046208252.1"/>
</dbReference>
<dbReference type="Proteomes" id="UP000769157">
    <property type="component" value="Unassembled WGS sequence"/>
</dbReference>
<feature type="region of interest" description="Disordered" evidence="1">
    <location>
        <begin position="1"/>
        <end position="47"/>
    </location>
</feature>
<reference evidence="2" key="2">
    <citation type="submission" date="2021-01" db="EMBL/GenBank/DDBJ databases">
        <authorList>
            <person name="Schikora-Tamarit M.A."/>
        </authorList>
    </citation>
    <scope>NUCLEOTIDE SEQUENCE</scope>
    <source>
        <strain evidence="2">CBS6075</strain>
    </source>
</reference>
<gene>
    <name evidence="2" type="ORF">OGAPHI_006914</name>
</gene>
<protein>
    <submittedName>
        <fullName evidence="2">Uncharacterized protein</fullName>
    </submittedName>
</protein>
<dbReference type="AlphaFoldDB" id="A0A9P8NUW7"/>
<reference evidence="2" key="1">
    <citation type="journal article" date="2021" name="Open Biol.">
        <title>Shared evolutionary footprints suggest mitochondrial oxidative damage underlies multiple complex I losses in fungi.</title>
        <authorList>
            <person name="Schikora-Tamarit M.A."/>
            <person name="Marcet-Houben M."/>
            <person name="Nosek J."/>
            <person name="Gabaldon T."/>
        </authorList>
    </citation>
    <scope>NUCLEOTIDE SEQUENCE</scope>
    <source>
        <strain evidence="2">CBS6075</strain>
    </source>
</reference>
<dbReference type="EMBL" id="JAEUBE010000504">
    <property type="protein sequence ID" value="KAH3660328.1"/>
    <property type="molecule type" value="Genomic_DNA"/>
</dbReference>
<name>A0A9P8NUW7_9ASCO</name>
<dbReference type="OrthoDB" id="2525337at2759"/>
<comment type="caution">
    <text evidence="2">The sequence shown here is derived from an EMBL/GenBank/DDBJ whole genome shotgun (WGS) entry which is preliminary data.</text>
</comment>
<evidence type="ECO:0000313" key="3">
    <source>
        <dbReference type="Proteomes" id="UP000769157"/>
    </source>
</evidence>
<organism evidence="2 3">
    <name type="scientific">Ogataea philodendri</name>
    <dbReference type="NCBI Taxonomy" id="1378263"/>
    <lineage>
        <taxon>Eukaryota</taxon>
        <taxon>Fungi</taxon>
        <taxon>Dikarya</taxon>
        <taxon>Ascomycota</taxon>
        <taxon>Saccharomycotina</taxon>
        <taxon>Pichiomycetes</taxon>
        <taxon>Pichiales</taxon>
        <taxon>Pichiaceae</taxon>
        <taxon>Ogataea</taxon>
    </lineage>
</organism>
<evidence type="ECO:0000256" key="1">
    <source>
        <dbReference type="SAM" id="MobiDB-lite"/>
    </source>
</evidence>
<accession>A0A9P8NUW7</accession>
<sequence length="171" mass="19613">MGSKDGPSGFGSLDELVEPGERVGRQNWGQEVGGQMEPEDVEHDLQQSKHGPIALGFLVHDVDRIAQACSRSKGDHQFLEDLKVHRRRVIDEDKKNDRERGDDVSVAFGERFRSNVLQQVLDTQVPDWSERHDRKGWMVRVVRGHKLDFEQHGHSYLDHDLEIRHQCDTAS</sequence>
<proteinExistence type="predicted"/>